<feature type="signal peptide" evidence="1">
    <location>
        <begin position="1"/>
        <end position="23"/>
    </location>
</feature>
<proteinExistence type="predicted"/>
<keyword evidence="4" id="KW-1185">Reference proteome</keyword>
<comment type="caution">
    <text evidence="3">The sequence shown here is derived from an EMBL/GenBank/DDBJ whole genome shotgun (WGS) entry which is preliminary data.</text>
</comment>
<dbReference type="InterPro" id="IPR025164">
    <property type="entry name" value="Toastrack_DUF4097"/>
</dbReference>
<feature type="chain" id="PRO_5020343061" description="DUF4097 domain-containing protein" evidence="1">
    <location>
        <begin position="24"/>
        <end position="243"/>
    </location>
</feature>
<sequence>MRMRVRFTVVVATAGIGMCGVSACGLVPGKTFRDDAEVSKKITSIRLDNTSGGLTVHGGKGGGTVSVHRSVTYHGDRPQGATHRIEDGVLVLGGCGERCTVDYTVQVPAGLPVRGETADGALELTRVGAVQVTTSSGEIDLDGVTGPVDATTTDGAITGRGLSGREIAAETSNGAIDLTPATAQSVRAKTSNGSITVTVPKARYRVSADTSNGDKHLGVVQDPAGRYHLDLTTSNGDITAKSA</sequence>
<reference evidence="3 4" key="1">
    <citation type="submission" date="2019-01" db="EMBL/GenBank/DDBJ databases">
        <title>Draft genome sequences of the type strain Streptomyces sioyaensis DSM 40032 and its novel strain, TM32, a thermotolerant antibiotics-producing actinobacterium.</title>
        <authorList>
            <person name="Nakaew N."/>
            <person name="Lumyong S."/>
            <person name="Sloan W.T."/>
            <person name="Sungthong R."/>
        </authorList>
    </citation>
    <scope>NUCLEOTIDE SEQUENCE [LARGE SCALE GENOMIC DNA]</scope>
    <source>
        <strain evidence="3 4">DSM 40032</strain>
    </source>
</reference>
<dbReference type="PROSITE" id="PS51257">
    <property type="entry name" value="PROKAR_LIPOPROTEIN"/>
    <property type="match status" value="1"/>
</dbReference>
<dbReference type="GeneID" id="95781153"/>
<dbReference type="Proteomes" id="UP000289482">
    <property type="component" value="Unassembled WGS sequence"/>
</dbReference>
<dbReference type="AlphaFoldDB" id="A0A4Q1QX48"/>
<keyword evidence="1" id="KW-0732">Signal</keyword>
<evidence type="ECO:0000313" key="4">
    <source>
        <dbReference type="Proteomes" id="UP000289482"/>
    </source>
</evidence>
<evidence type="ECO:0000256" key="1">
    <source>
        <dbReference type="SAM" id="SignalP"/>
    </source>
</evidence>
<evidence type="ECO:0000259" key="2">
    <source>
        <dbReference type="Pfam" id="PF13349"/>
    </source>
</evidence>
<accession>A0A4Q1QX48</accession>
<feature type="domain" description="DUF4097" evidence="2">
    <location>
        <begin position="119"/>
        <end position="239"/>
    </location>
</feature>
<protein>
    <recommendedName>
        <fullName evidence="2">DUF4097 domain-containing protein</fullName>
    </recommendedName>
</protein>
<gene>
    <name evidence="3" type="ORF">EST54_24915</name>
</gene>
<name>A0A4Q1QX48_9ACTN</name>
<dbReference type="RefSeq" id="WP_129249958.1">
    <property type="nucleotide sequence ID" value="NZ_JABZEL010000009.1"/>
</dbReference>
<dbReference type="EMBL" id="SDIF01000089">
    <property type="protein sequence ID" value="RXS62815.1"/>
    <property type="molecule type" value="Genomic_DNA"/>
</dbReference>
<evidence type="ECO:0000313" key="3">
    <source>
        <dbReference type="EMBL" id="RXS62815.1"/>
    </source>
</evidence>
<organism evidence="3 4">
    <name type="scientific">Streptomyces sioyaensis</name>
    <dbReference type="NCBI Taxonomy" id="67364"/>
    <lineage>
        <taxon>Bacteria</taxon>
        <taxon>Bacillati</taxon>
        <taxon>Actinomycetota</taxon>
        <taxon>Actinomycetes</taxon>
        <taxon>Kitasatosporales</taxon>
        <taxon>Streptomycetaceae</taxon>
        <taxon>Streptomyces</taxon>
    </lineage>
</organism>
<dbReference type="Pfam" id="PF13349">
    <property type="entry name" value="DUF4097"/>
    <property type="match status" value="1"/>
</dbReference>